<keyword evidence="2 8" id="KW-0808">Transferase</keyword>
<feature type="binding site" evidence="8">
    <location>
        <begin position="15"/>
        <end position="17"/>
    </location>
    <ligand>
        <name>GTP</name>
        <dbReference type="ChEBI" id="CHEBI:37565"/>
    </ligand>
</feature>
<sequence>MAERMSKSVIAGLILAGGEGRRMGGVDKGLVDWHGRPLVARVLDALAPVVTAVWISANRSLEEYRLYSDHLISDSDGFQWQGPMAGLLAGLRAAAECGADAVLVSPCDTPNVTPELFRTLYDAYQDEPGVAVIVRSGDRLHPLHGVYPVSLVPELEKRLRAGNRKVMAFVEAAGARSVTIKSETLLDNINYLADD</sequence>
<dbReference type="Proteomes" id="UP000601597">
    <property type="component" value="Unassembled WGS sequence"/>
</dbReference>
<keyword evidence="7 8" id="KW-0501">Molybdenum cofactor biosynthesis</keyword>
<keyword evidence="11" id="KW-1185">Reference proteome</keyword>
<reference evidence="11" key="1">
    <citation type="journal article" date="2019" name="Int. J. Syst. Evol. Microbiol.">
        <title>The Global Catalogue of Microorganisms (GCM) 10K type strain sequencing project: providing services to taxonomists for standard genome sequencing and annotation.</title>
        <authorList>
            <consortium name="The Broad Institute Genomics Platform"/>
            <consortium name="The Broad Institute Genome Sequencing Center for Infectious Disease"/>
            <person name="Wu L."/>
            <person name="Ma J."/>
        </authorList>
    </citation>
    <scope>NUCLEOTIDE SEQUENCE [LARGE SCALE GENOMIC DNA]</scope>
    <source>
        <strain evidence="11">KCTC 22280</strain>
    </source>
</reference>
<keyword evidence="10" id="KW-0548">Nucleotidyltransferase</keyword>
<comment type="caution">
    <text evidence="8">Lacks conserved residue(s) required for the propagation of feature annotation.</text>
</comment>
<evidence type="ECO:0000256" key="6">
    <source>
        <dbReference type="ARBA" id="ARBA00023134"/>
    </source>
</evidence>
<evidence type="ECO:0000256" key="7">
    <source>
        <dbReference type="ARBA" id="ARBA00023150"/>
    </source>
</evidence>
<keyword evidence="4 8" id="KW-0547">Nucleotide-binding</keyword>
<protein>
    <recommendedName>
        <fullName evidence="8">Molybdenum cofactor guanylyltransferase</fullName>
        <shortName evidence="8">MoCo guanylyltransferase</shortName>
        <ecNumber evidence="8">2.7.7.77</ecNumber>
    </recommendedName>
    <alternativeName>
        <fullName evidence="8">GTP:molybdopterin guanylyltransferase</fullName>
    </alternativeName>
    <alternativeName>
        <fullName evidence="8">Mo-MPT guanylyltransferase</fullName>
    </alternativeName>
    <alternativeName>
        <fullName evidence="8">Molybdopterin guanylyltransferase</fullName>
    </alternativeName>
    <alternativeName>
        <fullName evidence="8">Molybdopterin-guanine dinucleotide synthase</fullName>
        <shortName evidence="8">MGD synthase</shortName>
    </alternativeName>
</protein>
<comment type="caution">
    <text evidence="10">The sequence shown here is derived from an EMBL/GenBank/DDBJ whole genome shotgun (WGS) entry which is preliminary data.</text>
</comment>
<feature type="binding site" evidence="8">
    <location>
        <position position="108"/>
    </location>
    <ligand>
        <name>GTP</name>
        <dbReference type="ChEBI" id="CHEBI:37565"/>
    </ligand>
</feature>
<evidence type="ECO:0000256" key="5">
    <source>
        <dbReference type="ARBA" id="ARBA00022842"/>
    </source>
</evidence>
<feature type="binding site" evidence="8">
    <location>
        <position position="74"/>
    </location>
    <ligand>
        <name>GTP</name>
        <dbReference type="ChEBI" id="CHEBI:37565"/>
    </ligand>
</feature>
<dbReference type="PANTHER" id="PTHR19136">
    <property type="entry name" value="MOLYBDENUM COFACTOR GUANYLYLTRANSFERASE"/>
    <property type="match status" value="1"/>
</dbReference>
<comment type="cofactor">
    <cofactor evidence="8">
        <name>Mg(2+)</name>
        <dbReference type="ChEBI" id="CHEBI:18420"/>
    </cofactor>
</comment>
<organism evidence="10 11">
    <name type="scientific">Marinobacter zhanjiangensis</name>
    <dbReference type="NCBI Taxonomy" id="578215"/>
    <lineage>
        <taxon>Bacteria</taxon>
        <taxon>Pseudomonadati</taxon>
        <taxon>Pseudomonadota</taxon>
        <taxon>Gammaproteobacteria</taxon>
        <taxon>Pseudomonadales</taxon>
        <taxon>Marinobacteraceae</taxon>
        <taxon>Marinobacter</taxon>
    </lineage>
</organism>
<accession>A0ABQ3B1L5</accession>
<evidence type="ECO:0000256" key="2">
    <source>
        <dbReference type="ARBA" id="ARBA00022679"/>
    </source>
</evidence>
<dbReference type="EMBL" id="BMXV01000004">
    <property type="protein sequence ID" value="GGY73633.1"/>
    <property type="molecule type" value="Genomic_DNA"/>
</dbReference>
<evidence type="ECO:0000259" key="9">
    <source>
        <dbReference type="Pfam" id="PF12804"/>
    </source>
</evidence>
<name>A0ABQ3B1L5_9GAMM</name>
<evidence type="ECO:0000256" key="1">
    <source>
        <dbReference type="ARBA" id="ARBA00022490"/>
    </source>
</evidence>
<feature type="domain" description="MobA-like NTP transferase" evidence="9">
    <location>
        <begin position="12"/>
        <end position="168"/>
    </location>
</feature>
<keyword evidence="3 8" id="KW-0479">Metal-binding</keyword>
<keyword evidence="1 8" id="KW-0963">Cytoplasm</keyword>
<evidence type="ECO:0000256" key="3">
    <source>
        <dbReference type="ARBA" id="ARBA00022723"/>
    </source>
</evidence>
<comment type="similarity">
    <text evidence="8">Belongs to the MobA family.</text>
</comment>
<dbReference type="InterPro" id="IPR013482">
    <property type="entry name" value="Molybde_CF_guanTrfase"/>
</dbReference>
<dbReference type="Gene3D" id="3.90.550.10">
    <property type="entry name" value="Spore Coat Polysaccharide Biosynthesis Protein SpsA, Chain A"/>
    <property type="match status" value="1"/>
</dbReference>
<gene>
    <name evidence="8 10" type="primary">mobA</name>
    <name evidence="10" type="ORF">GCM10007071_21090</name>
</gene>
<dbReference type="GO" id="GO:0016779">
    <property type="term" value="F:nucleotidyltransferase activity"/>
    <property type="evidence" value="ECO:0007669"/>
    <property type="project" value="UniProtKB-KW"/>
</dbReference>
<dbReference type="PANTHER" id="PTHR19136:SF81">
    <property type="entry name" value="MOLYBDENUM COFACTOR GUANYLYLTRANSFERASE"/>
    <property type="match status" value="1"/>
</dbReference>
<evidence type="ECO:0000313" key="10">
    <source>
        <dbReference type="EMBL" id="GGY73633.1"/>
    </source>
</evidence>
<comment type="domain">
    <text evidence="8">The N-terminal domain determines nucleotide recognition and specific binding, while the C-terminal domain determines the specific binding to the target protein.</text>
</comment>
<dbReference type="SUPFAM" id="SSF53448">
    <property type="entry name" value="Nucleotide-diphospho-sugar transferases"/>
    <property type="match status" value="1"/>
</dbReference>
<feature type="binding site" evidence="8">
    <location>
        <position position="28"/>
    </location>
    <ligand>
        <name>GTP</name>
        <dbReference type="ChEBI" id="CHEBI:37565"/>
    </ligand>
</feature>
<keyword evidence="5 8" id="KW-0460">Magnesium</keyword>
<dbReference type="CDD" id="cd02503">
    <property type="entry name" value="MobA"/>
    <property type="match status" value="1"/>
</dbReference>
<comment type="subcellular location">
    <subcellularLocation>
        <location evidence="8">Cytoplasm</location>
    </subcellularLocation>
</comment>
<dbReference type="InterPro" id="IPR029044">
    <property type="entry name" value="Nucleotide-diphossugar_trans"/>
</dbReference>
<keyword evidence="6 8" id="KW-0342">GTP-binding</keyword>
<dbReference type="HAMAP" id="MF_00316">
    <property type="entry name" value="MobA"/>
    <property type="match status" value="1"/>
</dbReference>
<feature type="binding site" evidence="8">
    <location>
        <position position="108"/>
    </location>
    <ligand>
        <name>Mg(2+)</name>
        <dbReference type="ChEBI" id="CHEBI:18420"/>
    </ligand>
</feature>
<evidence type="ECO:0000256" key="8">
    <source>
        <dbReference type="HAMAP-Rule" id="MF_00316"/>
    </source>
</evidence>
<proteinExistence type="inferred from homology"/>
<dbReference type="InterPro" id="IPR025877">
    <property type="entry name" value="MobA-like_NTP_Trfase"/>
</dbReference>
<dbReference type="EC" id="2.7.7.77" evidence="8"/>
<comment type="catalytic activity">
    <reaction evidence="8">
        <text>Mo-molybdopterin + GTP + H(+) = Mo-molybdopterin guanine dinucleotide + diphosphate</text>
        <dbReference type="Rhea" id="RHEA:34243"/>
        <dbReference type="ChEBI" id="CHEBI:15378"/>
        <dbReference type="ChEBI" id="CHEBI:33019"/>
        <dbReference type="ChEBI" id="CHEBI:37565"/>
        <dbReference type="ChEBI" id="CHEBI:71302"/>
        <dbReference type="ChEBI" id="CHEBI:71310"/>
        <dbReference type="EC" id="2.7.7.77"/>
    </reaction>
</comment>
<evidence type="ECO:0000256" key="4">
    <source>
        <dbReference type="ARBA" id="ARBA00022741"/>
    </source>
</evidence>
<dbReference type="NCBIfam" id="TIGR02665">
    <property type="entry name" value="molyb_mobA"/>
    <property type="match status" value="1"/>
</dbReference>
<evidence type="ECO:0000313" key="11">
    <source>
        <dbReference type="Proteomes" id="UP000601597"/>
    </source>
</evidence>
<comment type="function">
    <text evidence="8">Transfers a GMP moiety from GTP to Mo-molybdopterin (Mo-MPT) cofactor (Moco or molybdenum cofactor) to form Mo-molybdopterin guanine dinucleotide (Mo-MGD) cofactor.</text>
</comment>
<dbReference type="Pfam" id="PF12804">
    <property type="entry name" value="NTP_transf_3"/>
    <property type="match status" value="1"/>
</dbReference>
<comment type="subunit">
    <text evidence="8">Monomer.</text>
</comment>